<dbReference type="AlphaFoldDB" id="A0A410RMZ5"/>
<dbReference type="InterPro" id="IPR007372">
    <property type="entry name" value="Lipid/polyisoprenoid-bd_YceI"/>
</dbReference>
<sequence length="209" mass="22084">MTSFLKSLALVAALAVPSLAGATAYDIHPTNSSALFSVKHMMVSNVRGSFSKVSGTVQLDEKDLTKSSVEAVIDATTVTTNDASRDEHLRGPDFFDVTKFPTLTFKSTKVEKSGGGLKLTGDLTIRGVKKPVVLQLDGFDVESKDPYGNVKRGGTATTKIARKDFGLKWNAALETGGVAVGEEVSITLEIELVKKQPAQPVKSAAGTTP</sequence>
<evidence type="ECO:0000259" key="2">
    <source>
        <dbReference type="SMART" id="SM00867"/>
    </source>
</evidence>
<dbReference type="Gene3D" id="2.40.128.110">
    <property type="entry name" value="Lipid/polyisoprenoid-binding, YceI-like"/>
    <property type="match status" value="1"/>
</dbReference>
<dbReference type="InterPro" id="IPR036761">
    <property type="entry name" value="TTHA0802/YceI-like_sf"/>
</dbReference>
<gene>
    <name evidence="3" type="primary">yceI_1</name>
    <name evidence="3" type="ORF">EJ065_1683</name>
</gene>
<dbReference type="SMART" id="SM00867">
    <property type="entry name" value="YceI"/>
    <property type="match status" value="1"/>
</dbReference>
<dbReference type="SUPFAM" id="SSF101874">
    <property type="entry name" value="YceI-like"/>
    <property type="match status" value="1"/>
</dbReference>
<dbReference type="EMBL" id="CP034669">
    <property type="protein sequence ID" value="QAT83282.1"/>
    <property type="molecule type" value="Genomic_DNA"/>
</dbReference>
<accession>A0A410RMZ5</accession>
<evidence type="ECO:0000256" key="1">
    <source>
        <dbReference type="SAM" id="SignalP"/>
    </source>
</evidence>
<dbReference type="Proteomes" id="UP000288758">
    <property type="component" value="Chromosome"/>
</dbReference>
<dbReference type="RefSeq" id="WP_128795457.1">
    <property type="nucleotide sequence ID" value="NZ_CP034669.1"/>
</dbReference>
<feature type="domain" description="Lipid/polyisoprenoid-binding YceI-like" evidence="2">
    <location>
        <begin position="24"/>
        <end position="193"/>
    </location>
</feature>
<dbReference type="PANTHER" id="PTHR34406">
    <property type="entry name" value="PROTEIN YCEI"/>
    <property type="match status" value="1"/>
</dbReference>
<protein>
    <submittedName>
        <fullName evidence="3">Protein YceI</fullName>
    </submittedName>
</protein>
<dbReference type="PANTHER" id="PTHR34406:SF1">
    <property type="entry name" value="PROTEIN YCEI"/>
    <property type="match status" value="1"/>
</dbReference>
<evidence type="ECO:0000313" key="3">
    <source>
        <dbReference type="EMBL" id="QAT83282.1"/>
    </source>
</evidence>
<reference evidence="3 4" key="1">
    <citation type="submission" date="2018-12" db="EMBL/GenBank/DDBJ databases">
        <title>Complete Genome Sequence of the Corallopyronin A producing Myxobacterium Corallococcus coralloides B035.</title>
        <authorList>
            <person name="Bouhired S.M."/>
            <person name="Rupp O."/>
            <person name="Blom J."/>
            <person name="Schaeberle T.F."/>
            <person name="Kehraus S."/>
            <person name="Schiefer A."/>
            <person name="Pfarr K."/>
            <person name="Goesmann A."/>
            <person name="Hoerauf A."/>
            <person name="Koenig G.M."/>
        </authorList>
    </citation>
    <scope>NUCLEOTIDE SEQUENCE [LARGE SCALE GENOMIC DNA]</scope>
    <source>
        <strain evidence="3 4">B035</strain>
    </source>
</reference>
<feature type="signal peptide" evidence="1">
    <location>
        <begin position="1"/>
        <end position="22"/>
    </location>
</feature>
<evidence type="ECO:0000313" key="4">
    <source>
        <dbReference type="Proteomes" id="UP000288758"/>
    </source>
</evidence>
<name>A0A410RMZ5_CORCK</name>
<dbReference type="Pfam" id="PF04264">
    <property type="entry name" value="YceI"/>
    <property type="match status" value="1"/>
</dbReference>
<keyword evidence="1" id="KW-0732">Signal</keyword>
<organism evidence="3 4">
    <name type="scientific">Corallococcus coralloides</name>
    <name type="common">Myxococcus coralloides</name>
    <dbReference type="NCBI Taxonomy" id="184914"/>
    <lineage>
        <taxon>Bacteria</taxon>
        <taxon>Pseudomonadati</taxon>
        <taxon>Myxococcota</taxon>
        <taxon>Myxococcia</taxon>
        <taxon>Myxococcales</taxon>
        <taxon>Cystobacterineae</taxon>
        <taxon>Myxococcaceae</taxon>
        <taxon>Corallococcus</taxon>
    </lineage>
</organism>
<proteinExistence type="predicted"/>
<feature type="chain" id="PRO_5019146754" evidence="1">
    <location>
        <begin position="23"/>
        <end position="209"/>
    </location>
</feature>